<reference evidence="2 3" key="2">
    <citation type="submission" date="2018-11" db="EMBL/GenBank/DDBJ databases">
        <authorList>
            <consortium name="Pathogen Informatics"/>
        </authorList>
    </citation>
    <scope>NUCLEOTIDE SEQUENCE [LARGE SCALE GENOMIC DNA]</scope>
</reference>
<evidence type="ECO:0000256" key="1">
    <source>
        <dbReference type="SAM" id="MobiDB-lite"/>
    </source>
</evidence>
<feature type="region of interest" description="Disordered" evidence="1">
    <location>
        <begin position="1"/>
        <end position="38"/>
    </location>
</feature>
<evidence type="ECO:0000313" key="4">
    <source>
        <dbReference type="WBParaSite" id="SBAD_0000400501-mRNA-1"/>
    </source>
</evidence>
<dbReference type="EMBL" id="UZAM01007977">
    <property type="protein sequence ID" value="VDP02520.1"/>
    <property type="molecule type" value="Genomic_DNA"/>
</dbReference>
<evidence type="ECO:0000313" key="2">
    <source>
        <dbReference type="EMBL" id="VDP02520.1"/>
    </source>
</evidence>
<keyword evidence="3" id="KW-1185">Reference proteome</keyword>
<organism evidence="4">
    <name type="scientific">Soboliphyme baturini</name>
    <dbReference type="NCBI Taxonomy" id="241478"/>
    <lineage>
        <taxon>Eukaryota</taxon>
        <taxon>Metazoa</taxon>
        <taxon>Ecdysozoa</taxon>
        <taxon>Nematoda</taxon>
        <taxon>Enoplea</taxon>
        <taxon>Dorylaimia</taxon>
        <taxon>Dioctophymatida</taxon>
        <taxon>Dioctophymatoidea</taxon>
        <taxon>Soboliphymatidae</taxon>
        <taxon>Soboliphyme</taxon>
    </lineage>
</organism>
<dbReference type="WBParaSite" id="SBAD_0000400501-mRNA-1">
    <property type="protein sequence ID" value="SBAD_0000400501-mRNA-1"/>
    <property type="gene ID" value="SBAD_0000400501"/>
</dbReference>
<dbReference type="AlphaFoldDB" id="A0A183IJN8"/>
<name>A0A183IJN8_9BILA</name>
<dbReference type="Proteomes" id="UP000270296">
    <property type="component" value="Unassembled WGS sequence"/>
</dbReference>
<proteinExistence type="predicted"/>
<sequence>MFLAVETAGADDVRTAATSSSFGSTEGQQKDDQTDTDSCQCLPPPDGHFFCSRLIWTWALLQTGLVSVVNNDFKIECVIRTVNTGQKTTLWWHID</sequence>
<feature type="compositionally biased region" description="Polar residues" evidence="1">
    <location>
        <begin position="16"/>
        <end position="27"/>
    </location>
</feature>
<protein>
    <submittedName>
        <fullName evidence="4">Secreted protein</fullName>
    </submittedName>
</protein>
<accession>A0A183IJN8</accession>
<evidence type="ECO:0000313" key="3">
    <source>
        <dbReference type="Proteomes" id="UP000270296"/>
    </source>
</evidence>
<gene>
    <name evidence="2" type="ORF">SBAD_LOCUS3834</name>
</gene>
<reference evidence="4" key="1">
    <citation type="submission" date="2016-06" db="UniProtKB">
        <authorList>
            <consortium name="WormBaseParasite"/>
        </authorList>
    </citation>
    <scope>IDENTIFICATION</scope>
</reference>